<dbReference type="InterPro" id="IPR016181">
    <property type="entry name" value="Acyl_CoA_acyltransferase"/>
</dbReference>
<organism evidence="2">
    <name type="scientific">Rosellinia necatrix</name>
    <name type="common">White root-rot fungus</name>
    <dbReference type="NCBI Taxonomy" id="77044"/>
    <lineage>
        <taxon>Eukaryota</taxon>
        <taxon>Fungi</taxon>
        <taxon>Dikarya</taxon>
        <taxon>Ascomycota</taxon>
        <taxon>Pezizomycotina</taxon>
        <taxon>Sordariomycetes</taxon>
        <taxon>Xylariomycetidae</taxon>
        <taxon>Xylariales</taxon>
        <taxon>Xylariaceae</taxon>
        <taxon>Rosellinia</taxon>
    </lineage>
</organism>
<protein>
    <submittedName>
        <fullName evidence="2">Putative kinesin motor domain-containing protein</fullName>
    </submittedName>
</protein>
<dbReference type="SUPFAM" id="SSF55729">
    <property type="entry name" value="Acyl-CoA N-acyltransferases (Nat)"/>
    <property type="match status" value="1"/>
</dbReference>
<dbReference type="OrthoDB" id="2821191at2759"/>
<dbReference type="PROSITE" id="PS51186">
    <property type="entry name" value="GNAT"/>
    <property type="match status" value="1"/>
</dbReference>
<dbReference type="AlphaFoldDB" id="A0A1S7UMI5"/>
<dbReference type="Proteomes" id="UP000054516">
    <property type="component" value="Unassembled WGS sequence"/>
</dbReference>
<proteinExistence type="predicted"/>
<dbReference type="OMA" id="GSHEQWG"/>
<keyword evidence="3" id="KW-1185">Reference proteome</keyword>
<feature type="domain" description="N-acetyltransferase" evidence="1">
    <location>
        <begin position="81"/>
        <end position="224"/>
    </location>
</feature>
<dbReference type="InterPro" id="IPR000182">
    <property type="entry name" value="GNAT_dom"/>
</dbReference>
<dbReference type="Gene3D" id="3.40.630.30">
    <property type="match status" value="1"/>
</dbReference>
<evidence type="ECO:0000313" key="2">
    <source>
        <dbReference type="EMBL" id="GAP84564.1"/>
    </source>
</evidence>
<sequence>MSPNPTFHVRGVGEVLEDGQFILGAFDASLHQLAAIGSGGQWGSTPFSERPDTWERIKIEQAKRYQSTGEGEPVRIFIVEAEVPPAAVDELPPSVRIRTDEAGRRLLAVGSVMLSHGMYPHYLGPHFDKEPIKKELDGTSAYVYLEALITDYRAGPWRKGAGAALIEHARRYCLEKSLHILYGDCYAGNDRKLVNYYEGQGFHVVSDFEGPAPDGSIWRGAFFRTDVLA</sequence>
<reference evidence="2" key="1">
    <citation type="submission" date="2016-03" db="EMBL/GenBank/DDBJ databases">
        <title>Draft genome sequence of Rosellinia necatrix.</title>
        <authorList>
            <person name="Kanematsu S."/>
        </authorList>
    </citation>
    <scope>NUCLEOTIDE SEQUENCE [LARGE SCALE GENOMIC DNA]</scope>
    <source>
        <strain evidence="2">W97</strain>
    </source>
</reference>
<accession>A0A1S7UMI5</accession>
<gene>
    <name evidence="2" type="ORF">SAMD00023353_1100890</name>
</gene>
<evidence type="ECO:0000313" key="3">
    <source>
        <dbReference type="Proteomes" id="UP000054516"/>
    </source>
</evidence>
<evidence type="ECO:0000259" key="1">
    <source>
        <dbReference type="PROSITE" id="PS51186"/>
    </source>
</evidence>
<dbReference type="GO" id="GO:0016747">
    <property type="term" value="F:acyltransferase activity, transferring groups other than amino-acyl groups"/>
    <property type="evidence" value="ECO:0007669"/>
    <property type="project" value="InterPro"/>
</dbReference>
<dbReference type="EMBL" id="DF977456">
    <property type="protein sequence ID" value="GAP84564.1"/>
    <property type="molecule type" value="Genomic_DNA"/>
</dbReference>
<name>A0A1S7UMI5_ROSNE</name>